<keyword evidence="3" id="KW-1185">Reference proteome</keyword>
<proteinExistence type="predicted"/>
<evidence type="ECO:0000256" key="1">
    <source>
        <dbReference type="SAM" id="MobiDB-lite"/>
    </source>
</evidence>
<dbReference type="RefSeq" id="XP_066713947.1">
    <property type="nucleotide sequence ID" value="XM_066860358.1"/>
</dbReference>
<evidence type="ECO:0000313" key="2">
    <source>
        <dbReference type="EMBL" id="KAK8058501.1"/>
    </source>
</evidence>
<name>A0ABR1UHV6_9PEZI</name>
<feature type="region of interest" description="Disordered" evidence="1">
    <location>
        <begin position="49"/>
        <end position="83"/>
    </location>
</feature>
<protein>
    <submittedName>
        <fullName evidence="2">Uncharacterized protein</fullName>
    </submittedName>
</protein>
<dbReference type="Proteomes" id="UP001480595">
    <property type="component" value="Unassembled WGS sequence"/>
</dbReference>
<reference evidence="2 3" key="1">
    <citation type="submission" date="2023-01" db="EMBL/GenBank/DDBJ databases">
        <title>Analysis of 21 Apiospora genomes using comparative genomics revels a genus with tremendous synthesis potential of carbohydrate active enzymes and secondary metabolites.</title>
        <authorList>
            <person name="Sorensen T."/>
        </authorList>
    </citation>
    <scope>NUCLEOTIDE SEQUENCE [LARGE SCALE GENOMIC DNA]</scope>
    <source>
        <strain evidence="2 3">CBS 135458</strain>
    </source>
</reference>
<accession>A0ABR1UHV6</accession>
<evidence type="ECO:0000313" key="3">
    <source>
        <dbReference type="Proteomes" id="UP001480595"/>
    </source>
</evidence>
<feature type="compositionally biased region" description="Low complexity" evidence="1">
    <location>
        <begin position="49"/>
        <end position="58"/>
    </location>
</feature>
<gene>
    <name evidence="2" type="ORF">PG994_008949</name>
</gene>
<comment type="caution">
    <text evidence="2">The sequence shown here is derived from an EMBL/GenBank/DDBJ whole genome shotgun (WGS) entry which is preliminary data.</text>
</comment>
<dbReference type="GeneID" id="92093421"/>
<sequence length="83" mass="9196">MDRNEGTRNLFKIDQHSSQQICNLNTYTTGQSGRMGTCPLVLAQTWRLGGNSRRNSSGQSPLRPKLSEGRAGNCSRPFKPQDS</sequence>
<organism evidence="2 3">
    <name type="scientific">Apiospora phragmitis</name>
    <dbReference type="NCBI Taxonomy" id="2905665"/>
    <lineage>
        <taxon>Eukaryota</taxon>
        <taxon>Fungi</taxon>
        <taxon>Dikarya</taxon>
        <taxon>Ascomycota</taxon>
        <taxon>Pezizomycotina</taxon>
        <taxon>Sordariomycetes</taxon>
        <taxon>Xylariomycetidae</taxon>
        <taxon>Amphisphaeriales</taxon>
        <taxon>Apiosporaceae</taxon>
        <taxon>Apiospora</taxon>
    </lineage>
</organism>
<dbReference type="EMBL" id="JAQQWL010000009">
    <property type="protein sequence ID" value="KAK8058501.1"/>
    <property type="molecule type" value="Genomic_DNA"/>
</dbReference>